<dbReference type="PANTHER" id="PTHR34543">
    <property type="entry name" value="PROTEIN ABA DEFICIENT 4, CHLOROPLASTIC"/>
    <property type="match status" value="1"/>
</dbReference>
<dbReference type="InterPro" id="IPR025461">
    <property type="entry name" value="ABA4-like"/>
</dbReference>
<dbReference type="PANTHER" id="PTHR34543:SF1">
    <property type="entry name" value="PROTEIN ABA DEFICIENT 4, CHLOROPLASTIC"/>
    <property type="match status" value="1"/>
</dbReference>
<organism evidence="2 3">
    <name type="scientific">Microbispora corallina</name>
    <dbReference type="NCBI Taxonomy" id="83302"/>
    <lineage>
        <taxon>Bacteria</taxon>
        <taxon>Bacillati</taxon>
        <taxon>Actinomycetota</taxon>
        <taxon>Actinomycetes</taxon>
        <taxon>Streptosporangiales</taxon>
        <taxon>Streptosporangiaceae</taxon>
        <taxon>Microbispora</taxon>
    </lineage>
</organism>
<feature type="transmembrane region" description="Helical" evidence="1">
    <location>
        <begin position="110"/>
        <end position="132"/>
    </location>
</feature>
<name>A0ABQ4FQG1_9ACTN</name>
<sequence>MTQALFQLTFPLAVPFWALMIFAPGWSWTRRIVSSPLIVVPPLLVYLALVIPDFGGLWAAVSRPDLRVLGDFFGSPEGAAALWAHLIGFDLFVGRWMYLDSRERGVPPLVTSPILVVTILLSPIGTLLYLAARLLAPARADRARVVSLQRG</sequence>
<feature type="transmembrane region" description="Helical" evidence="1">
    <location>
        <begin position="38"/>
        <end position="60"/>
    </location>
</feature>
<feature type="transmembrane region" description="Helical" evidence="1">
    <location>
        <begin position="6"/>
        <end position="26"/>
    </location>
</feature>
<feature type="transmembrane region" description="Helical" evidence="1">
    <location>
        <begin position="80"/>
        <end position="98"/>
    </location>
</feature>
<evidence type="ECO:0000256" key="1">
    <source>
        <dbReference type="SAM" id="Phobius"/>
    </source>
</evidence>
<dbReference type="Pfam" id="PF14108">
    <property type="entry name" value="ABA4-like"/>
    <property type="match status" value="1"/>
</dbReference>
<keyword evidence="3" id="KW-1185">Reference proteome</keyword>
<proteinExistence type="predicted"/>
<protein>
    <recommendedName>
        <fullName evidence="4">DUF4281 domain-containing protein</fullName>
    </recommendedName>
</protein>
<reference evidence="2 3" key="1">
    <citation type="submission" date="2021-01" db="EMBL/GenBank/DDBJ databases">
        <title>Whole genome shotgun sequence of Microbispora corallina NBRC 16416.</title>
        <authorList>
            <person name="Komaki H."/>
            <person name="Tamura T."/>
        </authorList>
    </citation>
    <scope>NUCLEOTIDE SEQUENCE [LARGE SCALE GENOMIC DNA]</scope>
    <source>
        <strain evidence="2 3">NBRC 16416</strain>
    </source>
</reference>
<keyword evidence="1" id="KW-0812">Transmembrane</keyword>
<gene>
    <name evidence="2" type="ORF">Mco01_00570</name>
</gene>
<dbReference type="RefSeq" id="WP_204054895.1">
    <property type="nucleotide sequence ID" value="NZ_BAAAGP010000018.1"/>
</dbReference>
<evidence type="ECO:0008006" key="4">
    <source>
        <dbReference type="Google" id="ProtNLM"/>
    </source>
</evidence>
<dbReference type="Proteomes" id="UP000603904">
    <property type="component" value="Unassembled WGS sequence"/>
</dbReference>
<comment type="caution">
    <text evidence="2">The sequence shown here is derived from an EMBL/GenBank/DDBJ whole genome shotgun (WGS) entry which is preliminary data.</text>
</comment>
<keyword evidence="1" id="KW-0472">Membrane</keyword>
<dbReference type="EMBL" id="BOOC01000001">
    <property type="protein sequence ID" value="GIH37057.1"/>
    <property type="molecule type" value="Genomic_DNA"/>
</dbReference>
<evidence type="ECO:0000313" key="3">
    <source>
        <dbReference type="Proteomes" id="UP000603904"/>
    </source>
</evidence>
<accession>A0ABQ4FQG1</accession>
<keyword evidence="1" id="KW-1133">Transmembrane helix</keyword>
<evidence type="ECO:0000313" key="2">
    <source>
        <dbReference type="EMBL" id="GIH37057.1"/>
    </source>
</evidence>